<comment type="similarity">
    <text evidence="1">Belongs to the gonadal family.</text>
</comment>
<protein>
    <recommendedName>
        <fullName evidence="4">Protein DGCR6</fullName>
    </recommendedName>
</protein>
<dbReference type="Pfam" id="PF07324">
    <property type="entry name" value="DGCR6"/>
    <property type="match status" value="1"/>
</dbReference>
<gene>
    <name evidence="2" type="ORF">JTE90_013509</name>
</gene>
<sequence length="192" mass="22585">MSLEENDQTTLEYLERHNNLLNELKTMCRKLPPMYRQKVSETFLSDFANYLLDKTVFAIVSNLKEIQMMTEKNLLEHRQKLENYHKATKATMQVRHREAVVKEVKANPRNLESLKARQLAEMQNMDKWHEEELNHLDMKTIMDLDQLVSEQQLTLEKVGVPGFSVTNNPTDVKLQMYLLEFISELSAKEESI</sequence>
<dbReference type="PANTHER" id="PTHR13054:SF2">
    <property type="entry name" value="PROTEIN DGCR6"/>
    <property type="match status" value="1"/>
</dbReference>
<evidence type="ECO:0000313" key="3">
    <source>
        <dbReference type="Proteomes" id="UP000827092"/>
    </source>
</evidence>
<reference evidence="2 3" key="1">
    <citation type="journal article" date="2022" name="Nat. Ecol. Evol.">
        <title>A masculinizing supergene underlies an exaggerated male reproductive morph in a spider.</title>
        <authorList>
            <person name="Hendrickx F."/>
            <person name="De Corte Z."/>
            <person name="Sonet G."/>
            <person name="Van Belleghem S.M."/>
            <person name="Kostlbacher S."/>
            <person name="Vangestel C."/>
        </authorList>
    </citation>
    <scope>NUCLEOTIDE SEQUENCE [LARGE SCALE GENOMIC DNA]</scope>
    <source>
        <strain evidence="2">W744_W776</strain>
    </source>
</reference>
<evidence type="ECO:0008006" key="4">
    <source>
        <dbReference type="Google" id="ProtNLM"/>
    </source>
</evidence>
<comment type="caution">
    <text evidence="2">The sequence shown here is derived from an EMBL/GenBank/DDBJ whole genome shotgun (WGS) entry which is preliminary data.</text>
</comment>
<dbReference type="Proteomes" id="UP000827092">
    <property type="component" value="Unassembled WGS sequence"/>
</dbReference>
<dbReference type="EMBL" id="JAFNEN010000056">
    <property type="protein sequence ID" value="KAG8197386.1"/>
    <property type="molecule type" value="Genomic_DNA"/>
</dbReference>
<evidence type="ECO:0000256" key="1">
    <source>
        <dbReference type="ARBA" id="ARBA00005939"/>
    </source>
</evidence>
<evidence type="ECO:0000313" key="2">
    <source>
        <dbReference type="EMBL" id="KAG8197386.1"/>
    </source>
</evidence>
<keyword evidence="3" id="KW-1185">Reference proteome</keyword>
<proteinExistence type="inferred from homology"/>
<accession>A0AAV6VNS8</accession>
<dbReference type="InterPro" id="IPR010849">
    <property type="entry name" value="Gonadal"/>
</dbReference>
<name>A0AAV6VNS8_9ARAC</name>
<organism evidence="2 3">
    <name type="scientific">Oedothorax gibbosus</name>
    <dbReference type="NCBI Taxonomy" id="931172"/>
    <lineage>
        <taxon>Eukaryota</taxon>
        <taxon>Metazoa</taxon>
        <taxon>Ecdysozoa</taxon>
        <taxon>Arthropoda</taxon>
        <taxon>Chelicerata</taxon>
        <taxon>Arachnida</taxon>
        <taxon>Araneae</taxon>
        <taxon>Araneomorphae</taxon>
        <taxon>Entelegynae</taxon>
        <taxon>Araneoidea</taxon>
        <taxon>Linyphiidae</taxon>
        <taxon>Erigoninae</taxon>
        <taxon>Oedothorax</taxon>
    </lineage>
</organism>
<dbReference type="PANTHER" id="PTHR13054">
    <property type="entry name" value="DIGEORGE SYNDROME CRITICAL REGION 6 DGCR6 FAMILY MEMBER"/>
    <property type="match status" value="1"/>
</dbReference>
<dbReference type="AlphaFoldDB" id="A0AAV6VNS8"/>